<keyword evidence="5" id="KW-1185">Reference proteome</keyword>
<evidence type="ECO:0000313" key="4">
    <source>
        <dbReference type="EMBL" id="SDF37054.1"/>
    </source>
</evidence>
<dbReference type="GO" id="GO:0046872">
    <property type="term" value="F:metal ion binding"/>
    <property type="evidence" value="ECO:0007669"/>
    <property type="project" value="UniProtKB-KW"/>
</dbReference>
<organism evidence="4 5">
    <name type="scientific">Dyadobacter soli</name>
    <dbReference type="NCBI Taxonomy" id="659014"/>
    <lineage>
        <taxon>Bacteria</taxon>
        <taxon>Pseudomonadati</taxon>
        <taxon>Bacteroidota</taxon>
        <taxon>Cytophagia</taxon>
        <taxon>Cytophagales</taxon>
        <taxon>Spirosomataceae</taxon>
        <taxon>Dyadobacter</taxon>
    </lineage>
</organism>
<protein>
    <submittedName>
        <fullName evidence="4">Uncharacterized damage-inducible protein DinB (Forms a four-helix bundle)</fullName>
    </submittedName>
</protein>
<sequence length="181" mass="21072">MHLNKETMSAIIEIPTAEKSLAYAMKNFADYNHWANCTLVNWLRTKPAEILETELKSSFTTIRLTLIHILETQRYWLSIINTERVYTGQDFDGDLESTFDTLMAQSQELAEYIETLSAEQIQSPTLVESQWFQCNFANFEYIMHVVNHTTYHRGQVITMGRNLGFTDAPMTDYNFYNVMAK</sequence>
<dbReference type="SUPFAM" id="SSF109854">
    <property type="entry name" value="DinB/YfiT-like putative metalloenzymes"/>
    <property type="match status" value="1"/>
</dbReference>
<dbReference type="PANTHER" id="PTHR37302">
    <property type="entry name" value="SLR1116 PROTEIN"/>
    <property type="match status" value="1"/>
</dbReference>
<dbReference type="EMBL" id="FNAN01000010">
    <property type="protein sequence ID" value="SDF37054.1"/>
    <property type="molecule type" value="Genomic_DNA"/>
</dbReference>
<dbReference type="PANTHER" id="PTHR37302:SF3">
    <property type="entry name" value="DAMAGE-INDUCIBLE PROTEIN DINB"/>
    <property type="match status" value="1"/>
</dbReference>
<accession>A0A1G7KJ32</accession>
<dbReference type="Proteomes" id="UP000198748">
    <property type="component" value="Unassembled WGS sequence"/>
</dbReference>
<dbReference type="InterPro" id="IPR034660">
    <property type="entry name" value="DinB/YfiT-like"/>
</dbReference>
<evidence type="ECO:0000256" key="2">
    <source>
        <dbReference type="ARBA" id="ARBA00022723"/>
    </source>
</evidence>
<feature type="binding site" evidence="3">
    <location>
        <position position="148"/>
    </location>
    <ligand>
        <name>a divalent metal cation</name>
        <dbReference type="ChEBI" id="CHEBI:60240"/>
    </ligand>
</feature>
<name>A0A1G7KJ32_9BACT</name>
<gene>
    <name evidence="4" type="ORF">SAMN04487996_110130</name>
</gene>
<evidence type="ECO:0000313" key="5">
    <source>
        <dbReference type="Proteomes" id="UP000198748"/>
    </source>
</evidence>
<dbReference type="AlphaFoldDB" id="A0A1G7KJ32"/>
<reference evidence="5" key="1">
    <citation type="submission" date="2016-10" db="EMBL/GenBank/DDBJ databases">
        <authorList>
            <person name="Varghese N."/>
            <person name="Submissions S."/>
        </authorList>
    </citation>
    <scope>NUCLEOTIDE SEQUENCE [LARGE SCALE GENOMIC DNA]</scope>
    <source>
        <strain evidence="5">DSM 25329</strain>
    </source>
</reference>
<feature type="binding site" evidence="3">
    <location>
        <position position="68"/>
    </location>
    <ligand>
        <name>a divalent metal cation</name>
        <dbReference type="ChEBI" id="CHEBI:60240"/>
    </ligand>
</feature>
<keyword evidence="2 3" id="KW-0479">Metal-binding</keyword>
<dbReference type="InterPro" id="IPR007837">
    <property type="entry name" value="DinB"/>
</dbReference>
<dbReference type="Pfam" id="PF05163">
    <property type="entry name" value="DinB"/>
    <property type="match status" value="1"/>
</dbReference>
<dbReference type="Gene3D" id="1.20.120.450">
    <property type="entry name" value="dinb family like domain"/>
    <property type="match status" value="1"/>
</dbReference>
<feature type="binding site" evidence="3">
    <location>
        <position position="152"/>
    </location>
    <ligand>
        <name>a divalent metal cation</name>
        <dbReference type="ChEBI" id="CHEBI:60240"/>
    </ligand>
</feature>
<comment type="similarity">
    <text evidence="1">Belongs to the DinB family.</text>
</comment>
<proteinExistence type="inferred from homology"/>
<evidence type="ECO:0000256" key="3">
    <source>
        <dbReference type="PIRSR" id="PIRSR607837-1"/>
    </source>
</evidence>
<evidence type="ECO:0000256" key="1">
    <source>
        <dbReference type="ARBA" id="ARBA00008635"/>
    </source>
</evidence>
<dbReference type="STRING" id="659014.SAMN04487996_110130"/>